<gene>
    <name evidence="3" type="ORF">EANT1437_LOCUS8194</name>
</gene>
<dbReference type="Pfam" id="PF14497">
    <property type="entry name" value="GST_C_3"/>
    <property type="match status" value="1"/>
</dbReference>
<evidence type="ECO:0000259" key="1">
    <source>
        <dbReference type="PROSITE" id="PS50404"/>
    </source>
</evidence>
<dbReference type="PANTHER" id="PTHR11571:SF150">
    <property type="entry name" value="GLUTATHIONE S-TRANSFERASE"/>
    <property type="match status" value="1"/>
</dbReference>
<proteinExistence type="predicted"/>
<dbReference type="Gene3D" id="1.20.1050.10">
    <property type="match status" value="1"/>
</dbReference>
<dbReference type="GO" id="GO:0004364">
    <property type="term" value="F:glutathione transferase activity"/>
    <property type="evidence" value="ECO:0007669"/>
    <property type="project" value="TreeGrafter"/>
</dbReference>
<dbReference type="EMBL" id="HBHI01015949">
    <property type="protein sequence ID" value="CAD9675591.1"/>
    <property type="molecule type" value="Transcribed_RNA"/>
</dbReference>
<feature type="domain" description="GST N-terminal" evidence="1">
    <location>
        <begin position="6"/>
        <end position="84"/>
    </location>
</feature>
<dbReference type="PROSITE" id="PS50404">
    <property type="entry name" value="GST_NTER"/>
    <property type="match status" value="1"/>
</dbReference>
<sequence length="227" mass="25827">MGTENQILKLEYFNIAGRAEKVRLALVLAGIPFEDIRIKSPDWPTRKATAKYGQLPIMTLPSGEEVYQSDAMLRYAGSLGDESLYPKDNHERLKVEEALGLIGDLSRAWSPSLYVGMKPTTLGYDANMPADEKDQLMKSMREKFLKEELPNYMGYFTDLIEKSNNKYLCGDDLTIADLSALHSVLYFKRGVADYVPKESLDPYPVVTAWIDRVMAYPKIAEYYENKK</sequence>
<accession>A0A7S2WA57</accession>
<dbReference type="InterPro" id="IPR004046">
    <property type="entry name" value="GST_C"/>
</dbReference>
<dbReference type="InterPro" id="IPR004045">
    <property type="entry name" value="Glutathione_S-Trfase_N"/>
</dbReference>
<dbReference type="Pfam" id="PF13409">
    <property type="entry name" value="GST_N_2"/>
    <property type="match status" value="1"/>
</dbReference>
<dbReference type="SFLD" id="SFLDG00363">
    <property type="entry name" value="AMPS_(cytGST):_Alpha-__Mu-__Pi"/>
    <property type="match status" value="1"/>
</dbReference>
<evidence type="ECO:0000259" key="2">
    <source>
        <dbReference type="PROSITE" id="PS50405"/>
    </source>
</evidence>
<dbReference type="GO" id="GO:0006749">
    <property type="term" value="P:glutathione metabolic process"/>
    <property type="evidence" value="ECO:0007669"/>
    <property type="project" value="TreeGrafter"/>
</dbReference>
<organism evidence="3">
    <name type="scientific">Eucampia antarctica</name>
    <dbReference type="NCBI Taxonomy" id="49252"/>
    <lineage>
        <taxon>Eukaryota</taxon>
        <taxon>Sar</taxon>
        <taxon>Stramenopiles</taxon>
        <taxon>Ochrophyta</taxon>
        <taxon>Bacillariophyta</taxon>
        <taxon>Mediophyceae</taxon>
        <taxon>Biddulphiophycidae</taxon>
        <taxon>Hemiaulales</taxon>
        <taxon>Hemiaulaceae</taxon>
        <taxon>Eucampia</taxon>
    </lineage>
</organism>
<reference evidence="3" key="1">
    <citation type="submission" date="2021-01" db="EMBL/GenBank/DDBJ databases">
        <authorList>
            <person name="Corre E."/>
            <person name="Pelletier E."/>
            <person name="Niang G."/>
            <person name="Scheremetjew M."/>
            <person name="Finn R."/>
            <person name="Kale V."/>
            <person name="Holt S."/>
            <person name="Cochrane G."/>
            <person name="Meng A."/>
            <person name="Brown T."/>
            <person name="Cohen L."/>
        </authorList>
    </citation>
    <scope>NUCLEOTIDE SEQUENCE</scope>
    <source>
        <strain evidence="3">CCMP1452</strain>
    </source>
</reference>
<evidence type="ECO:0008006" key="4">
    <source>
        <dbReference type="Google" id="ProtNLM"/>
    </source>
</evidence>
<dbReference type="PROSITE" id="PS50405">
    <property type="entry name" value="GST_CTER"/>
    <property type="match status" value="1"/>
</dbReference>
<dbReference type="InterPro" id="IPR036282">
    <property type="entry name" value="Glutathione-S-Trfase_C_sf"/>
</dbReference>
<evidence type="ECO:0000313" key="3">
    <source>
        <dbReference type="EMBL" id="CAD9675591.1"/>
    </source>
</evidence>
<dbReference type="SFLD" id="SFLDG01205">
    <property type="entry name" value="AMPS.1"/>
    <property type="match status" value="1"/>
</dbReference>
<feature type="domain" description="GST C-terminal" evidence="2">
    <location>
        <begin position="88"/>
        <end position="227"/>
    </location>
</feature>
<dbReference type="InterPro" id="IPR010987">
    <property type="entry name" value="Glutathione-S-Trfase_C-like"/>
</dbReference>
<name>A0A7S2WA57_9STRA</name>
<dbReference type="SUPFAM" id="SSF47616">
    <property type="entry name" value="GST C-terminal domain-like"/>
    <property type="match status" value="1"/>
</dbReference>
<dbReference type="SUPFAM" id="SSF52833">
    <property type="entry name" value="Thioredoxin-like"/>
    <property type="match status" value="1"/>
</dbReference>
<dbReference type="CDD" id="cd03039">
    <property type="entry name" value="GST_N_Sigma_like"/>
    <property type="match status" value="1"/>
</dbReference>
<dbReference type="AlphaFoldDB" id="A0A7S2WA57"/>
<dbReference type="InterPro" id="IPR040079">
    <property type="entry name" value="Glutathione_S-Trfase"/>
</dbReference>
<dbReference type="InterPro" id="IPR036249">
    <property type="entry name" value="Thioredoxin-like_sf"/>
</dbReference>
<dbReference type="PANTHER" id="PTHR11571">
    <property type="entry name" value="GLUTATHIONE S-TRANSFERASE"/>
    <property type="match status" value="1"/>
</dbReference>
<dbReference type="CDD" id="cd03192">
    <property type="entry name" value="GST_C_Sigma_like"/>
    <property type="match status" value="1"/>
</dbReference>
<dbReference type="SFLD" id="SFLDS00019">
    <property type="entry name" value="Glutathione_Transferase_(cytos"/>
    <property type="match status" value="1"/>
</dbReference>
<dbReference type="InterPro" id="IPR050213">
    <property type="entry name" value="GST_superfamily"/>
</dbReference>
<protein>
    <recommendedName>
        <fullName evidence="4">Glutathione transferase</fullName>
    </recommendedName>
</protein>
<dbReference type="Gene3D" id="3.40.30.10">
    <property type="entry name" value="Glutaredoxin"/>
    <property type="match status" value="1"/>
</dbReference>